<evidence type="ECO:0000313" key="2">
    <source>
        <dbReference type="EMBL" id="EFE35363.1"/>
    </source>
</evidence>
<dbReference type="GeneID" id="9523916"/>
<keyword evidence="3" id="KW-1185">Reference proteome</keyword>
<evidence type="ECO:0000256" key="1">
    <source>
        <dbReference type="SAM" id="MobiDB-lite"/>
    </source>
</evidence>
<name>D4AMF2_ARTBC</name>
<feature type="region of interest" description="Disordered" evidence="1">
    <location>
        <begin position="558"/>
        <end position="681"/>
    </location>
</feature>
<dbReference type="Proteomes" id="UP000008866">
    <property type="component" value="Unassembled WGS sequence"/>
</dbReference>
<dbReference type="PANTHER" id="PTHR40468">
    <property type="entry name" value="YALI0A15257P"/>
    <property type="match status" value="1"/>
</dbReference>
<reference evidence="3" key="1">
    <citation type="journal article" date="2011" name="Genome Biol.">
        <title>Comparative and functional genomics provide insights into the pathogenicity of dermatophytic fungi.</title>
        <authorList>
            <person name="Burmester A."/>
            <person name="Shelest E."/>
            <person name="Gloeckner G."/>
            <person name="Heddergott C."/>
            <person name="Schindler S."/>
            <person name="Staib P."/>
            <person name="Heidel A."/>
            <person name="Felder M."/>
            <person name="Petzold A."/>
            <person name="Szafranski K."/>
            <person name="Feuermann M."/>
            <person name="Pedruzzi I."/>
            <person name="Priebe S."/>
            <person name="Groth M."/>
            <person name="Winkler R."/>
            <person name="Li W."/>
            <person name="Kniemeyer O."/>
            <person name="Schroeckh V."/>
            <person name="Hertweck C."/>
            <person name="Hube B."/>
            <person name="White T.C."/>
            <person name="Platzer M."/>
            <person name="Guthke R."/>
            <person name="Heitman J."/>
            <person name="Woestemeyer J."/>
            <person name="Zipfel P.F."/>
            <person name="Monod M."/>
            <person name="Brakhage A.A."/>
        </authorList>
    </citation>
    <scope>NUCLEOTIDE SEQUENCE [LARGE SCALE GENOMIC DNA]</scope>
    <source>
        <strain evidence="3">ATCC MYA-4681 / CBS 112371</strain>
    </source>
</reference>
<feature type="compositionally biased region" description="Basic residues" evidence="1">
    <location>
        <begin position="637"/>
        <end position="649"/>
    </location>
</feature>
<dbReference type="KEGG" id="abe:ARB_05405"/>
<feature type="compositionally biased region" description="Low complexity" evidence="1">
    <location>
        <begin position="460"/>
        <end position="472"/>
    </location>
</feature>
<dbReference type="RefSeq" id="XP_003016008.1">
    <property type="nucleotide sequence ID" value="XM_003015962.1"/>
</dbReference>
<dbReference type="eggNOG" id="ENOG502RZ4H">
    <property type="taxonomic scope" value="Eukaryota"/>
</dbReference>
<feature type="compositionally biased region" description="Acidic residues" evidence="1">
    <location>
        <begin position="620"/>
        <end position="630"/>
    </location>
</feature>
<protein>
    <submittedName>
        <fullName evidence="2">Uncharacterized protein</fullName>
    </submittedName>
</protein>
<accession>D4AMF2</accession>
<feature type="region of interest" description="Disordered" evidence="1">
    <location>
        <begin position="90"/>
        <end position="133"/>
    </location>
</feature>
<feature type="compositionally biased region" description="Basic and acidic residues" evidence="1">
    <location>
        <begin position="95"/>
        <end position="124"/>
    </location>
</feature>
<comment type="caution">
    <text evidence="2">The sequence shown here is derived from an EMBL/GenBank/DDBJ whole genome shotgun (WGS) entry which is preliminary data.</text>
</comment>
<dbReference type="PANTHER" id="PTHR40468:SF1">
    <property type="entry name" value="TOPOISOMERASE I DAMAGE AFFECTED PROTEIN 11"/>
    <property type="match status" value="1"/>
</dbReference>
<sequence length="858" mass="93489">MSFFFFFSSSMEEEEDVFTGLRRLAGSTIGTFSRRKDTEKTAETAETARQREETARMIRMETGAAEGSKRRGAAGTCLLCLRVAAGRRNSSQRYSPREIRPEIQPEGRTGETARQETETEKSQAGEEDGLGEIQFGPGAKMAASHFYLIGLTVTIRLWAILFHRPKATPASSIEGPSSGSQRCCRLAGTAACWGSFSAISGISQRKQGSSRANQPGRRRKMRKTQAGITQLAGCRSGNANRKREVPVPASLWLLCLSWLRLLSGWLFGCLVAGRLPFACLFFFLFFLCQHSQTPQTDSREADSSEKTEIVGQQRETAGEEKDGREAVNLLQLSLWLLARPDSAIRQKNPADRLQTETPDRQQIQNGIEDRIQRRIQRKREREKTALVDLDAGLRAGMSITSPSASAKKAIHKIDIAQVGLVSSSSLLLFCSSPDRLGLAKVRYERLHGLRRDSDSDADSRPQSQQLQQQQQQHLYGQHNGFPSETGSDCSSSDSADARYSTPFTSSPVRSPMLSRELPRSARSRHAATFDIKTMQCMTSGGSSRKRRRCDPAIALAAAAATAGERGDSGRRRQTVPKMPRLSFNGGSSASAAPHSSPLVRRQHQRRTYQAMPSFVSETDTIPDPDIDSTDIDPQLSSRRHHLHHLHHHHHEEEEDHQQQQQPCTPPPRRSRFTHADDDAAASGSGADLLLYLANSPTPATINGKPATTTTTTTTTTAAGAASGNDFLPSTPPTQHAAPYQLLSTPTPSQPFNFADFVNVTPSPAQRGWSSRTPLTTTAATAAATTNNTTASASGGAVSRTPRTPRTTKDVRKRLNFDALAPPSPVRGSIKRHNASTHAGPASSSAAGLALQLGEELPI</sequence>
<feature type="compositionally biased region" description="Basic and acidic residues" evidence="1">
    <location>
        <begin position="449"/>
        <end position="459"/>
    </location>
</feature>
<feature type="region of interest" description="Disordered" evidence="1">
    <location>
        <begin position="203"/>
        <end position="226"/>
    </location>
</feature>
<feature type="compositionally biased region" description="Basic and acidic residues" evidence="1">
    <location>
        <begin position="34"/>
        <end position="55"/>
    </location>
</feature>
<feature type="region of interest" description="Disordered" evidence="1">
    <location>
        <begin position="32"/>
        <end position="55"/>
    </location>
</feature>
<feature type="compositionally biased region" description="Basic and acidic residues" evidence="1">
    <location>
        <begin position="806"/>
        <end position="815"/>
    </location>
</feature>
<feature type="compositionally biased region" description="Low complexity" evidence="1">
    <location>
        <begin position="587"/>
        <end position="597"/>
    </location>
</feature>
<proteinExistence type="predicted"/>
<dbReference type="EMBL" id="ABSU01000003">
    <property type="protein sequence ID" value="EFE35363.1"/>
    <property type="molecule type" value="Genomic_DNA"/>
</dbReference>
<dbReference type="HOGENOM" id="CLU_333148_0_0_1"/>
<feature type="region of interest" description="Disordered" evidence="1">
    <location>
        <begin position="449"/>
        <end position="524"/>
    </location>
</feature>
<feature type="compositionally biased region" description="Low complexity" evidence="1">
    <location>
        <begin position="781"/>
        <end position="796"/>
    </location>
</feature>
<organism evidence="2 3">
    <name type="scientific">Arthroderma benhamiae (strain ATCC MYA-4681 / CBS 112371)</name>
    <name type="common">Trichophyton mentagrophytes</name>
    <dbReference type="NCBI Taxonomy" id="663331"/>
    <lineage>
        <taxon>Eukaryota</taxon>
        <taxon>Fungi</taxon>
        <taxon>Dikarya</taxon>
        <taxon>Ascomycota</taxon>
        <taxon>Pezizomycotina</taxon>
        <taxon>Eurotiomycetes</taxon>
        <taxon>Eurotiomycetidae</taxon>
        <taxon>Onygenales</taxon>
        <taxon>Arthrodermataceae</taxon>
        <taxon>Trichophyton</taxon>
    </lineage>
</organism>
<gene>
    <name evidence="2" type="ORF">ARB_05405</name>
</gene>
<feature type="region of interest" description="Disordered" evidence="1">
    <location>
        <begin position="781"/>
        <end position="846"/>
    </location>
</feature>
<feature type="compositionally biased region" description="Polar residues" evidence="1">
    <location>
        <begin position="203"/>
        <end position="213"/>
    </location>
</feature>
<dbReference type="AlphaFoldDB" id="D4AMF2"/>
<feature type="region of interest" description="Disordered" evidence="1">
    <location>
        <begin position="295"/>
        <end position="321"/>
    </location>
</feature>
<feature type="compositionally biased region" description="Basic and acidic residues" evidence="1">
    <location>
        <begin position="297"/>
        <end position="308"/>
    </location>
</feature>
<evidence type="ECO:0000313" key="3">
    <source>
        <dbReference type="Proteomes" id="UP000008866"/>
    </source>
</evidence>